<keyword evidence="1" id="KW-0812">Transmembrane</keyword>
<gene>
    <name evidence="2" type="ORF">CBZ_28000</name>
</gene>
<feature type="transmembrane region" description="Helical" evidence="1">
    <location>
        <begin position="17"/>
        <end position="40"/>
    </location>
</feature>
<protein>
    <submittedName>
        <fullName evidence="2">ABC transporter permease</fullName>
    </submittedName>
</protein>
<dbReference type="RefSeq" id="WP_130782356.1">
    <property type="nucleotide sequence ID" value="NZ_BIMR01000243.1"/>
</dbReference>
<dbReference type="AlphaFoldDB" id="A0A402DUF2"/>
<proteinExistence type="predicted"/>
<feature type="transmembrane region" description="Helical" evidence="1">
    <location>
        <begin position="188"/>
        <end position="205"/>
    </location>
</feature>
<evidence type="ECO:0000313" key="3">
    <source>
        <dbReference type="Proteomes" id="UP000289954"/>
    </source>
</evidence>
<feature type="transmembrane region" description="Helical" evidence="1">
    <location>
        <begin position="72"/>
        <end position="93"/>
    </location>
</feature>
<feature type="transmembrane region" description="Helical" evidence="1">
    <location>
        <begin position="248"/>
        <end position="269"/>
    </location>
</feature>
<dbReference type="OrthoDB" id="5244396at2"/>
<dbReference type="Proteomes" id="UP000289954">
    <property type="component" value="Unassembled WGS sequence"/>
</dbReference>
<name>A0A402DUF2_9CELL</name>
<dbReference type="EMBL" id="BIMR01000243">
    <property type="protein sequence ID" value="GCE77744.1"/>
    <property type="molecule type" value="Genomic_DNA"/>
</dbReference>
<accession>A0A402DUF2</accession>
<sequence length="275" mass="28475">MGAALRTEFRKVVTTRLWWVLLLAMVPYMAFLAALMAWLLTQDGAMAGGTGMGGQTGGEEVTLAADAVVRGAYTIAVSFGYVFPLLIGALSVASEFRHQTITPTLLAEPRRSVVVGAKLVTGTGTGLVFGVVATAGAVAAAATVLVALGEQTFLDQASTWGTLALSALALALWAFIGVGLGAVLPHQVAVVVVVLAFTQFVEPLLRLGLAFTSWGAGLAKFLPGAAGEAVSGGSFYSETGAMDLLDPWQGVLVMLAYGLVFAAVGRYTTFRRDIT</sequence>
<keyword evidence="1" id="KW-1133">Transmembrane helix</keyword>
<evidence type="ECO:0000313" key="2">
    <source>
        <dbReference type="EMBL" id="GCE77744.1"/>
    </source>
</evidence>
<reference evidence="2 3" key="1">
    <citation type="submission" date="2019-01" db="EMBL/GenBank/DDBJ databases">
        <title>Draft genome sequence of Cellulomonas takizawaensis strain TKZ-21.</title>
        <authorList>
            <person name="Yamamura H."/>
            <person name="Hayashi T."/>
            <person name="Hamada M."/>
            <person name="Serisawa Y."/>
            <person name="Matsuyama K."/>
            <person name="Nakagawa Y."/>
            <person name="Otoguro M."/>
            <person name="Yanagida F."/>
            <person name="Hayakawa M."/>
        </authorList>
    </citation>
    <scope>NUCLEOTIDE SEQUENCE [LARGE SCALE GENOMIC DNA]</scope>
    <source>
        <strain evidence="2 3">NBRC12680</strain>
    </source>
</reference>
<comment type="caution">
    <text evidence="2">The sequence shown here is derived from an EMBL/GenBank/DDBJ whole genome shotgun (WGS) entry which is preliminary data.</text>
</comment>
<evidence type="ECO:0000256" key="1">
    <source>
        <dbReference type="SAM" id="Phobius"/>
    </source>
</evidence>
<feature type="transmembrane region" description="Helical" evidence="1">
    <location>
        <begin position="160"/>
        <end position="182"/>
    </location>
</feature>
<feature type="transmembrane region" description="Helical" evidence="1">
    <location>
        <begin position="127"/>
        <end position="148"/>
    </location>
</feature>
<keyword evidence="3" id="KW-1185">Reference proteome</keyword>
<organism evidence="2 3">
    <name type="scientific">Cellulomonas biazotea</name>
    <dbReference type="NCBI Taxonomy" id="1709"/>
    <lineage>
        <taxon>Bacteria</taxon>
        <taxon>Bacillati</taxon>
        <taxon>Actinomycetota</taxon>
        <taxon>Actinomycetes</taxon>
        <taxon>Micrococcales</taxon>
        <taxon>Cellulomonadaceae</taxon>
        <taxon>Cellulomonas</taxon>
    </lineage>
</organism>
<keyword evidence="1" id="KW-0472">Membrane</keyword>